<name>A0A1G8SHI3_9BACI</name>
<protein>
    <submittedName>
        <fullName evidence="2">Stage II sporulation protein R</fullName>
    </submittedName>
</protein>
<dbReference type="RefSeq" id="WP_093193211.1">
    <property type="nucleotide sequence ID" value="NZ_FNEV01000003.1"/>
</dbReference>
<evidence type="ECO:0000313" key="3">
    <source>
        <dbReference type="Proteomes" id="UP000199225"/>
    </source>
</evidence>
<dbReference type="STRING" id="86666.SAMN04490247_1467"/>
<evidence type="ECO:0000256" key="1">
    <source>
        <dbReference type="SAM" id="SignalP"/>
    </source>
</evidence>
<gene>
    <name evidence="2" type="ORF">SAMN04490247_1467</name>
</gene>
<dbReference type="Pfam" id="PF09551">
    <property type="entry name" value="Spore_II_R"/>
    <property type="match status" value="1"/>
</dbReference>
<reference evidence="3" key="1">
    <citation type="submission" date="2016-10" db="EMBL/GenBank/DDBJ databases">
        <authorList>
            <person name="Varghese N."/>
            <person name="Submissions S."/>
        </authorList>
    </citation>
    <scope>NUCLEOTIDE SEQUENCE [LARGE SCALE GENOMIC DNA]</scope>
    <source>
        <strain evidence="3">DSM 4771</strain>
    </source>
</reference>
<accession>A0A1G8SHI3</accession>
<dbReference type="InterPro" id="IPR014202">
    <property type="entry name" value="Spore_II_R"/>
</dbReference>
<dbReference type="EMBL" id="FNEV01000003">
    <property type="protein sequence ID" value="SDJ28709.1"/>
    <property type="molecule type" value="Genomic_DNA"/>
</dbReference>
<organism evidence="2 3">
    <name type="scientific">Salimicrobium halophilum</name>
    <dbReference type="NCBI Taxonomy" id="86666"/>
    <lineage>
        <taxon>Bacteria</taxon>
        <taxon>Bacillati</taxon>
        <taxon>Bacillota</taxon>
        <taxon>Bacilli</taxon>
        <taxon>Bacillales</taxon>
        <taxon>Bacillaceae</taxon>
        <taxon>Salimicrobium</taxon>
    </lineage>
</organism>
<sequence length="157" mass="18165">MRIILILTLLLSIPITAQAEETLRIRILAHSNEEADQQEKMQVAEAMYPKLKEIMGAGETIGEAREAVDNQLHILNEIVDTQTTRPFTVEFRKDVYFPQKEGYESGEYEAILVTIGDGDGDNWWCLLFPDICLPEEKEVKKESWIAKQWDSFTDWWS</sequence>
<feature type="chain" id="PRO_5011432654" evidence="1">
    <location>
        <begin position="20"/>
        <end position="157"/>
    </location>
</feature>
<evidence type="ECO:0000313" key="2">
    <source>
        <dbReference type="EMBL" id="SDJ28709.1"/>
    </source>
</evidence>
<keyword evidence="3" id="KW-1185">Reference proteome</keyword>
<dbReference type="Proteomes" id="UP000199225">
    <property type="component" value="Unassembled WGS sequence"/>
</dbReference>
<dbReference type="OrthoDB" id="9793324at2"/>
<feature type="signal peptide" evidence="1">
    <location>
        <begin position="1"/>
        <end position="19"/>
    </location>
</feature>
<keyword evidence="1" id="KW-0732">Signal</keyword>
<proteinExistence type="predicted"/>
<dbReference type="AlphaFoldDB" id="A0A1G8SHI3"/>